<gene>
    <name evidence="1" type="ORF">LTRI10_LOCUS44080</name>
</gene>
<evidence type="ECO:0000313" key="1">
    <source>
        <dbReference type="EMBL" id="CAL1404204.1"/>
    </source>
</evidence>
<dbReference type="EMBL" id="OZ034820">
    <property type="protein sequence ID" value="CAL1404204.1"/>
    <property type="molecule type" value="Genomic_DNA"/>
</dbReference>
<sequence length="85" mass="9854">MQRFDSIWQLRILMMLHRPSTAVYIHVFYRSMKMEIPSINLSSTGEHASNFKLARVSFSLPAPDRKVLLGKINSNHHGHRSNHGR</sequence>
<protein>
    <submittedName>
        <fullName evidence="1">Uncharacterized protein</fullName>
    </submittedName>
</protein>
<accession>A0AAV2G0Q3</accession>
<proteinExistence type="predicted"/>
<evidence type="ECO:0000313" key="2">
    <source>
        <dbReference type="Proteomes" id="UP001497516"/>
    </source>
</evidence>
<name>A0AAV2G0Q3_9ROSI</name>
<organism evidence="1 2">
    <name type="scientific">Linum trigynum</name>
    <dbReference type="NCBI Taxonomy" id="586398"/>
    <lineage>
        <taxon>Eukaryota</taxon>
        <taxon>Viridiplantae</taxon>
        <taxon>Streptophyta</taxon>
        <taxon>Embryophyta</taxon>
        <taxon>Tracheophyta</taxon>
        <taxon>Spermatophyta</taxon>
        <taxon>Magnoliopsida</taxon>
        <taxon>eudicotyledons</taxon>
        <taxon>Gunneridae</taxon>
        <taxon>Pentapetalae</taxon>
        <taxon>rosids</taxon>
        <taxon>fabids</taxon>
        <taxon>Malpighiales</taxon>
        <taxon>Linaceae</taxon>
        <taxon>Linum</taxon>
    </lineage>
</organism>
<dbReference type="AlphaFoldDB" id="A0AAV2G0Q3"/>
<reference evidence="1 2" key="1">
    <citation type="submission" date="2024-04" db="EMBL/GenBank/DDBJ databases">
        <authorList>
            <person name="Fracassetti M."/>
        </authorList>
    </citation>
    <scope>NUCLEOTIDE SEQUENCE [LARGE SCALE GENOMIC DNA]</scope>
</reference>
<keyword evidence="2" id="KW-1185">Reference proteome</keyword>
<dbReference type="Proteomes" id="UP001497516">
    <property type="component" value="Chromosome 7"/>
</dbReference>